<accession>A0A7T1AZ22</accession>
<organism evidence="2 3">
    <name type="scientific">Staphylococcus lloydii</name>
    <dbReference type="NCBI Taxonomy" id="2781774"/>
    <lineage>
        <taxon>Bacteria</taxon>
        <taxon>Bacillati</taxon>
        <taxon>Bacillota</taxon>
        <taxon>Bacilli</taxon>
        <taxon>Bacillales</taxon>
        <taxon>Staphylococcaceae</taxon>
        <taxon>Staphylococcus</taxon>
    </lineage>
</organism>
<feature type="compositionally biased region" description="Basic and acidic residues" evidence="1">
    <location>
        <begin position="88"/>
        <end position="141"/>
    </location>
</feature>
<evidence type="ECO:0000313" key="3">
    <source>
        <dbReference type="Proteomes" id="UP000594455"/>
    </source>
</evidence>
<dbReference type="AlphaFoldDB" id="A0A7T1AZ22"/>
<keyword evidence="3" id="KW-1185">Reference proteome</keyword>
<dbReference type="KEGG" id="sllo:ISP08_10325"/>
<evidence type="ECO:0000256" key="1">
    <source>
        <dbReference type="SAM" id="MobiDB-lite"/>
    </source>
</evidence>
<evidence type="ECO:0000313" key="2">
    <source>
        <dbReference type="EMBL" id="QPM74729.1"/>
    </source>
</evidence>
<sequence>MDKKNLVKTLINVLPIFLVPLVLERKRINEQPDVKKATDATVKASKTVAHKSVQFKDAVVDKSGDAKDYVVEKKQHLDEKRQLKQIAKESDPAYIEKQEEKAAKERRKEAEKLDKKLQKRIEKRHKEEEKLRAENQSERIKNIKKANQYMDEVGLTPGKVDKETEKKGDKLAKENRKEISKLDKILQKRIDKRHKEEEKELEKNKKARLAEFKKYKNYDAKSVVKQTKEQEK</sequence>
<dbReference type="RefSeq" id="WP_195718577.1">
    <property type="nucleotide sequence ID" value="NZ_CP064056.1"/>
</dbReference>
<proteinExistence type="predicted"/>
<feature type="region of interest" description="Disordered" evidence="1">
    <location>
        <begin position="88"/>
        <end position="176"/>
    </location>
</feature>
<name>A0A7T1AZ22_9STAP</name>
<gene>
    <name evidence="2" type="ORF">ISP08_10325</name>
</gene>
<reference evidence="2 3" key="1">
    <citation type="submission" date="2020-10" db="EMBL/GenBank/DDBJ databases">
        <title>Closed genome sequences of Staphylococcus lloydii sp. nov. and Staphylococcus durrellii sp. nov. Isolated from Captive Fruit Bats (Pteropus livingstonii).</title>
        <authorList>
            <person name="Fountain K."/>
        </authorList>
    </citation>
    <scope>NUCLEOTIDE SEQUENCE [LARGE SCALE GENOMIC DNA]</scope>
    <source>
        <strain evidence="2 3">23_2_7_LY</strain>
    </source>
</reference>
<dbReference type="Proteomes" id="UP000594455">
    <property type="component" value="Chromosome"/>
</dbReference>
<protein>
    <submittedName>
        <fullName evidence="2">Uncharacterized protein</fullName>
    </submittedName>
</protein>
<feature type="compositionally biased region" description="Basic and acidic residues" evidence="1">
    <location>
        <begin position="159"/>
        <end position="176"/>
    </location>
</feature>
<dbReference type="EMBL" id="CP064056">
    <property type="protein sequence ID" value="QPM74729.1"/>
    <property type="molecule type" value="Genomic_DNA"/>
</dbReference>